<dbReference type="OrthoDB" id="2831684at2759"/>
<evidence type="ECO:0000259" key="1">
    <source>
        <dbReference type="Pfam" id="PF16862"/>
    </source>
</evidence>
<dbReference type="EMBL" id="AMGV01000022">
    <property type="protein sequence ID" value="KEF51720.1"/>
    <property type="molecule type" value="Genomic_DNA"/>
</dbReference>
<organism evidence="2 3">
    <name type="scientific">Exophiala aquamarina CBS 119918</name>
    <dbReference type="NCBI Taxonomy" id="1182545"/>
    <lineage>
        <taxon>Eukaryota</taxon>
        <taxon>Fungi</taxon>
        <taxon>Dikarya</taxon>
        <taxon>Ascomycota</taxon>
        <taxon>Pezizomycotina</taxon>
        <taxon>Eurotiomycetes</taxon>
        <taxon>Chaetothyriomycetidae</taxon>
        <taxon>Chaetothyriales</taxon>
        <taxon>Herpotrichiellaceae</taxon>
        <taxon>Exophiala</taxon>
    </lineage>
</organism>
<dbReference type="PANTHER" id="PTHR36183">
    <property type="entry name" value="BETA-GLUCURONIDASE"/>
    <property type="match status" value="1"/>
</dbReference>
<dbReference type="RefSeq" id="XP_013254310.1">
    <property type="nucleotide sequence ID" value="XM_013398856.1"/>
</dbReference>
<dbReference type="SUPFAM" id="SSF51445">
    <property type="entry name" value="(Trans)glycosidases"/>
    <property type="match status" value="1"/>
</dbReference>
<protein>
    <recommendedName>
        <fullName evidence="1">Beta-glucuronidase C-terminal domain-containing protein</fullName>
    </recommendedName>
</protein>
<dbReference type="InterPro" id="IPR031728">
    <property type="entry name" value="GlcAase_C"/>
</dbReference>
<feature type="domain" description="Beta-glucuronidase C-terminal" evidence="1">
    <location>
        <begin position="399"/>
        <end position="494"/>
    </location>
</feature>
<dbReference type="GeneID" id="25287249"/>
<dbReference type="InterPro" id="IPR052974">
    <property type="entry name" value="GH79_Enzymes"/>
</dbReference>
<dbReference type="InterPro" id="IPR013780">
    <property type="entry name" value="Glyco_hydro_b"/>
</dbReference>
<evidence type="ECO:0000313" key="2">
    <source>
        <dbReference type="EMBL" id="KEF51720.1"/>
    </source>
</evidence>
<name>A0A072P7Z5_9EURO</name>
<dbReference type="Proteomes" id="UP000027920">
    <property type="component" value="Unassembled WGS sequence"/>
</dbReference>
<keyword evidence="3" id="KW-1185">Reference proteome</keyword>
<dbReference type="PANTHER" id="PTHR36183:SF2">
    <property type="entry name" value="BETA-GLUCURONIDASE C-TERMINAL DOMAIN-CONTAINING PROTEIN"/>
    <property type="match status" value="1"/>
</dbReference>
<accession>A0A072P7Z5</accession>
<dbReference type="InterPro" id="IPR017853">
    <property type="entry name" value="GH"/>
</dbReference>
<reference evidence="2 3" key="1">
    <citation type="submission" date="2013-03" db="EMBL/GenBank/DDBJ databases">
        <title>The Genome Sequence of Exophiala aquamarina CBS 119918.</title>
        <authorList>
            <consortium name="The Broad Institute Genomics Platform"/>
            <person name="Cuomo C."/>
            <person name="de Hoog S."/>
            <person name="Gorbushina A."/>
            <person name="Walker B."/>
            <person name="Young S.K."/>
            <person name="Zeng Q."/>
            <person name="Gargeya S."/>
            <person name="Fitzgerald M."/>
            <person name="Haas B."/>
            <person name="Abouelleil A."/>
            <person name="Allen A.W."/>
            <person name="Alvarado L."/>
            <person name="Arachchi H.M."/>
            <person name="Berlin A.M."/>
            <person name="Chapman S.B."/>
            <person name="Gainer-Dewar J."/>
            <person name="Goldberg J."/>
            <person name="Griggs A."/>
            <person name="Gujja S."/>
            <person name="Hansen M."/>
            <person name="Howarth C."/>
            <person name="Imamovic A."/>
            <person name="Ireland A."/>
            <person name="Larimer J."/>
            <person name="McCowan C."/>
            <person name="Murphy C."/>
            <person name="Pearson M."/>
            <person name="Poon T.W."/>
            <person name="Priest M."/>
            <person name="Roberts A."/>
            <person name="Saif S."/>
            <person name="Shea T."/>
            <person name="Sisk P."/>
            <person name="Sykes S."/>
            <person name="Wortman J."/>
            <person name="Nusbaum C."/>
            <person name="Birren B."/>
        </authorList>
    </citation>
    <scope>NUCLEOTIDE SEQUENCE [LARGE SCALE GENOMIC DNA]</scope>
    <source>
        <strain evidence="2 3">CBS 119918</strain>
    </source>
</reference>
<sequence length="500" mass="55064">MTAASRVIQLRFIILLAMRLQLAACLLAWLSTFHVSATQEWNFTLQLPHQRPAWAEKLSPNLIAFSLELDRWPYWAGEAVGKPNNYFHQLLRNLADRTGHMAFLRVGGNSVDRATVDLGIEVMDAIFPLPTEGEPNPEAQHVFIGRDFYALSGNLPPGNEPDFFGLTRSPVNGSLGRDWDVANYTATWLEFASTISSMIDFNCSNPDSPKLYPGTFTSWEAPEWTPEGTFTAGLLENGGIRCKISHWNQHLYSSAFDPRRVVRPGELMDKIFIRANLSSRTSGRIAARSAGLGYVMGETNSVARHGQPGLSNTVEAALWTTDYLLLCASYGVERVYLHQGVGYRYSAIQPIWDAGDGLNISRPHILPSYNALLVVNEAIGESRDAFVAELPTTNVTLTAYGIWEGEQLMRLVVLNTQVYLGTGEKSSINVTLNGLSLAGRSTLKRLQSEKTTAYTGVTWAGQSFETASGKPQGKVTEEIVLGTSFNLPASSIVLVTLRDK</sequence>
<dbReference type="HOGENOM" id="CLU_022148_2_0_1"/>
<dbReference type="VEuPathDB" id="FungiDB:A1O9_12355"/>
<comment type="caution">
    <text evidence="2">The sequence shown here is derived from an EMBL/GenBank/DDBJ whole genome shotgun (WGS) entry which is preliminary data.</text>
</comment>
<dbReference type="Gene3D" id="2.60.40.1180">
    <property type="entry name" value="Golgi alpha-mannosidase II"/>
    <property type="match status" value="1"/>
</dbReference>
<gene>
    <name evidence="2" type="ORF">A1O9_12355</name>
</gene>
<proteinExistence type="predicted"/>
<dbReference type="AlphaFoldDB" id="A0A072P7Z5"/>
<evidence type="ECO:0000313" key="3">
    <source>
        <dbReference type="Proteomes" id="UP000027920"/>
    </source>
</evidence>
<dbReference type="Pfam" id="PF16862">
    <property type="entry name" value="Glyco_hydro_79C"/>
    <property type="match status" value="1"/>
</dbReference>
<dbReference type="Gene3D" id="3.20.20.80">
    <property type="entry name" value="Glycosidases"/>
    <property type="match status" value="2"/>
</dbReference>